<name>A0A8S5UI65_9CAUD</name>
<sequence length="95" mass="11371">MKAKAFSRRVISYGPGGFHCPCCGPAPGARRDERQQNRRVLNRVLDKIERQERSVEHIDVGTVNDWCFDWDWYYDAWPGELSLHEEWEEYRKQNK</sequence>
<proteinExistence type="predicted"/>
<dbReference type="EMBL" id="BK016090">
    <property type="protein sequence ID" value="DAF94313.1"/>
    <property type="molecule type" value="Genomic_DNA"/>
</dbReference>
<protein>
    <submittedName>
        <fullName evidence="1">Transposase-like protein</fullName>
    </submittedName>
</protein>
<dbReference type="EMBL" id="BK016090">
    <property type="protein sequence ID" value="DAF94098.1"/>
    <property type="molecule type" value="Genomic_DNA"/>
</dbReference>
<accession>A0A8S5UI65</accession>
<evidence type="ECO:0000313" key="1">
    <source>
        <dbReference type="EMBL" id="DAF94098.1"/>
    </source>
</evidence>
<reference evidence="1" key="1">
    <citation type="journal article" date="2021" name="Proc. Natl. Acad. Sci. U.S.A.">
        <title>A Catalog of Tens of Thousands of Viruses from Human Metagenomes Reveals Hidden Associations with Chronic Diseases.</title>
        <authorList>
            <person name="Tisza M.J."/>
            <person name="Buck C.B."/>
        </authorList>
    </citation>
    <scope>NUCLEOTIDE SEQUENCE</scope>
    <source>
        <strain evidence="1">Ctu2j3</strain>
    </source>
</reference>
<organism evidence="1">
    <name type="scientific">Myoviridae sp. ctu2j3</name>
    <dbReference type="NCBI Taxonomy" id="2825197"/>
    <lineage>
        <taxon>Viruses</taxon>
        <taxon>Duplodnaviria</taxon>
        <taxon>Heunggongvirae</taxon>
        <taxon>Uroviricota</taxon>
        <taxon>Caudoviricetes</taxon>
    </lineage>
</organism>